<dbReference type="Gene3D" id="2.10.25.10">
    <property type="entry name" value="Laminin"/>
    <property type="match status" value="2"/>
</dbReference>
<dbReference type="Proteomes" id="UP001153636">
    <property type="component" value="Chromosome 6"/>
</dbReference>
<dbReference type="GO" id="GO:0030414">
    <property type="term" value="F:peptidase inhibitor activity"/>
    <property type="evidence" value="ECO:0007669"/>
    <property type="project" value="UniProtKB-KW"/>
</dbReference>
<name>A0A9P0D1E1_9CUCU</name>
<proteinExistence type="predicted"/>
<evidence type="ECO:0000313" key="5">
    <source>
        <dbReference type="Proteomes" id="UP001153636"/>
    </source>
</evidence>
<reference evidence="4" key="1">
    <citation type="submission" date="2022-01" db="EMBL/GenBank/DDBJ databases">
        <authorList>
            <person name="King R."/>
        </authorList>
    </citation>
    <scope>NUCLEOTIDE SEQUENCE</scope>
</reference>
<evidence type="ECO:0000256" key="2">
    <source>
        <dbReference type="ARBA" id="ARBA00023157"/>
    </source>
</evidence>
<dbReference type="InterPro" id="IPR051368">
    <property type="entry name" value="SerProtInhib-TIL_Domain"/>
</dbReference>
<evidence type="ECO:0000313" key="4">
    <source>
        <dbReference type="EMBL" id="CAH1112367.1"/>
    </source>
</evidence>
<evidence type="ECO:0000256" key="1">
    <source>
        <dbReference type="ARBA" id="ARBA00022690"/>
    </source>
</evidence>
<dbReference type="EMBL" id="OV651818">
    <property type="protein sequence ID" value="CAH1112367.1"/>
    <property type="molecule type" value="Genomic_DNA"/>
</dbReference>
<keyword evidence="5" id="KW-1185">Reference proteome</keyword>
<gene>
    <name evidence="4" type="ORF">PSYICH_LOCUS12819</name>
</gene>
<dbReference type="CDD" id="cd19941">
    <property type="entry name" value="TIL"/>
    <property type="match status" value="2"/>
</dbReference>
<dbReference type="OrthoDB" id="6781148at2759"/>
<dbReference type="InterPro" id="IPR036084">
    <property type="entry name" value="Ser_inhib-like_sf"/>
</dbReference>
<feature type="domain" description="TIL" evidence="3">
    <location>
        <begin position="34"/>
        <end position="93"/>
    </location>
</feature>
<keyword evidence="1" id="KW-0646">Protease inhibitor</keyword>
<dbReference type="AlphaFoldDB" id="A0A9P0D1E1"/>
<organism evidence="4 5">
    <name type="scientific">Psylliodes chrysocephalus</name>
    <dbReference type="NCBI Taxonomy" id="3402493"/>
    <lineage>
        <taxon>Eukaryota</taxon>
        <taxon>Metazoa</taxon>
        <taxon>Ecdysozoa</taxon>
        <taxon>Arthropoda</taxon>
        <taxon>Hexapoda</taxon>
        <taxon>Insecta</taxon>
        <taxon>Pterygota</taxon>
        <taxon>Neoptera</taxon>
        <taxon>Endopterygota</taxon>
        <taxon>Coleoptera</taxon>
        <taxon>Polyphaga</taxon>
        <taxon>Cucujiformia</taxon>
        <taxon>Chrysomeloidea</taxon>
        <taxon>Chrysomelidae</taxon>
        <taxon>Galerucinae</taxon>
        <taxon>Alticini</taxon>
        <taxon>Psylliodes</taxon>
    </lineage>
</organism>
<dbReference type="InterPro" id="IPR002919">
    <property type="entry name" value="TIL_dom"/>
</dbReference>
<dbReference type="PANTHER" id="PTHR23259">
    <property type="entry name" value="RIDDLE"/>
    <property type="match status" value="1"/>
</dbReference>
<dbReference type="PANTHER" id="PTHR23259:SF74">
    <property type="entry name" value="TIL DOMAIN-CONTAINING PROTEIN"/>
    <property type="match status" value="1"/>
</dbReference>
<dbReference type="SUPFAM" id="SSF57567">
    <property type="entry name" value="Serine protease inhibitors"/>
    <property type="match status" value="1"/>
</dbReference>
<dbReference type="Pfam" id="PF01826">
    <property type="entry name" value="TIL"/>
    <property type="match status" value="1"/>
</dbReference>
<keyword evidence="2" id="KW-1015">Disulfide bond</keyword>
<accession>A0A9P0D1E1</accession>
<sequence>MLILECHEALAEVSINNVVNLRWIKDHATSKGRCGANEILNKCASPCAVEPTCHDRHPIISESCKEKCVIKCQCKPGYVQRETGGPCIENKKCQCGCNETNGCRPCCGQATCQNKNPSCDWVCPSHCVDECVCNEGYIRNSTNNGQCILEENC</sequence>
<evidence type="ECO:0000259" key="3">
    <source>
        <dbReference type="Pfam" id="PF01826"/>
    </source>
</evidence>
<protein>
    <recommendedName>
        <fullName evidence="3">TIL domain-containing protein</fullName>
    </recommendedName>
</protein>